<dbReference type="SUPFAM" id="SSF56112">
    <property type="entry name" value="Protein kinase-like (PK-like)"/>
    <property type="match status" value="1"/>
</dbReference>
<organism evidence="3 4">
    <name type="scientific">Patulibacter brassicae</name>
    <dbReference type="NCBI Taxonomy" id="1705717"/>
    <lineage>
        <taxon>Bacteria</taxon>
        <taxon>Bacillati</taxon>
        <taxon>Actinomycetota</taxon>
        <taxon>Thermoleophilia</taxon>
        <taxon>Solirubrobacterales</taxon>
        <taxon>Patulibacteraceae</taxon>
        <taxon>Patulibacter</taxon>
    </lineage>
</organism>
<gene>
    <name evidence="3" type="ORF">SK069_08520</name>
</gene>
<feature type="region of interest" description="Disordered" evidence="1">
    <location>
        <begin position="87"/>
        <end position="118"/>
    </location>
</feature>
<evidence type="ECO:0000259" key="2">
    <source>
        <dbReference type="Pfam" id="PF01636"/>
    </source>
</evidence>
<sequence length="382" mass="39762">MSRRAWTSTDALPLLRAAAAALGLPSVEPRILRLGTNATARVGDVVVRVAPAGREHEAVAAEVAVARHAAAAGVPVVEPLGESVLVGADPAPRGARAPESGRESAPGRRPDPGAARGGHWVTTWRWIPHDPDARVDGAAFGALLRRFHDGTADLAGPGGDLGARTDEGGGPDAAARSARGGERDADASSSLVGHGERDADVVAGVARPGPAPVVLGPWRQPAIIDGWLAGLDDHPAVDDDERALLRRLRDARLAAVAGWERDAVVVHGDAHPGNVLLGAEGAVLLDLDLVARGPRAWDLAPAALHARRYAGGSPAWWDAAREAYGPPRDPREDAFVDLRELASALWLVAAQPRTSRAARDPEVDVRLAALRGDADAPRWAAS</sequence>
<dbReference type="Proteomes" id="UP001277761">
    <property type="component" value="Unassembled WGS sequence"/>
</dbReference>
<name>A0ABU4VIH0_9ACTN</name>
<reference evidence="3 4" key="1">
    <citation type="submission" date="2023-11" db="EMBL/GenBank/DDBJ databases">
        <authorList>
            <person name="Xu M."/>
            <person name="Jiang T."/>
        </authorList>
    </citation>
    <scope>NUCLEOTIDE SEQUENCE [LARGE SCALE GENOMIC DNA]</scope>
    <source>
        <strain evidence="3 4">SD</strain>
    </source>
</reference>
<protein>
    <submittedName>
        <fullName evidence="3">Phosphotransferase</fullName>
    </submittedName>
</protein>
<comment type="caution">
    <text evidence="3">The sequence shown here is derived from an EMBL/GenBank/DDBJ whole genome shotgun (WGS) entry which is preliminary data.</text>
</comment>
<dbReference type="InterPro" id="IPR011009">
    <property type="entry name" value="Kinase-like_dom_sf"/>
</dbReference>
<evidence type="ECO:0000313" key="3">
    <source>
        <dbReference type="EMBL" id="MDX8151632.1"/>
    </source>
</evidence>
<keyword evidence="4" id="KW-1185">Reference proteome</keyword>
<dbReference type="Gene3D" id="3.90.1200.10">
    <property type="match status" value="1"/>
</dbReference>
<proteinExistence type="predicted"/>
<dbReference type="Pfam" id="PF01636">
    <property type="entry name" value="APH"/>
    <property type="match status" value="1"/>
</dbReference>
<feature type="compositionally biased region" description="Basic and acidic residues" evidence="1">
    <location>
        <begin position="99"/>
        <end position="111"/>
    </location>
</feature>
<feature type="region of interest" description="Disordered" evidence="1">
    <location>
        <begin position="153"/>
        <end position="194"/>
    </location>
</feature>
<evidence type="ECO:0000313" key="4">
    <source>
        <dbReference type="Proteomes" id="UP001277761"/>
    </source>
</evidence>
<evidence type="ECO:0000256" key="1">
    <source>
        <dbReference type="SAM" id="MobiDB-lite"/>
    </source>
</evidence>
<feature type="domain" description="Aminoglycoside phosphotransferase" evidence="2">
    <location>
        <begin position="40"/>
        <end position="332"/>
    </location>
</feature>
<accession>A0ABU4VIH0</accession>
<feature type="compositionally biased region" description="Low complexity" evidence="1">
    <location>
        <begin position="87"/>
        <end position="98"/>
    </location>
</feature>
<dbReference type="InterPro" id="IPR002575">
    <property type="entry name" value="Aminoglycoside_PTrfase"/>
</dbReference>
<dbReference type="EMBL" id="JAXAVX010000003">
    <property type="protein sequence ID" value="MDX8151632.1"/>
    <property type="molecule type" value="Genomic_DNA"/>
</dbReference>
<dbReference type="RefSeq" id="WP_319953786.1">
    <property type="nucleotide sequence ID" value="NZ_JAXAVX010000003.1"/>
</dbReference>